<evidence type="ECO:0000313" key="4">
    <source>
        <dbReference type="Proteomes" id="UP000887578"/>
    </source>
</evidence>
<feature type="signal peptide" evidence="3">
    <location>
        <begin position="1"/>
        <end position="19"/>
    </location>
</feature>
<protein>
    <submittedName>
        <fullName evidence="5">Uncharacterized protein</fullName>
    </submittedName>
</protein>
<evidence type="ECO:0000256" key="1">
    <source>
        <dbReference type="SAM" id="MobiDB-lite"/>
    </source>
</evidence>
<name>A0A914Q256_9BILA</name>
<accession>A0A914Q256</accession>
<dbReference type="AlphaFoldDB" id="A0A914Q256"/>
<evidence type="ECO:0000256" key="2">
    <source>
        <dbReference type="SAM" id="Phobius"/>
    </source>
</evidence>
<keyword evidence="2" id="KW-0812">Transmembrane</keyword>
<organism evidence="4 5">
    <name type="scientific">Panagrolaimus davidi</name>
    <dbReference type="NCBI Taxonomy" id="227884"/>
    <lineage>
        <taxon>Eukaryota</taxon>
        <taxon>Metazoa</taxon>
        <taxon>Ecdysozoa</taxon>
        <taxon>Nematoda</taxon>
        <taxon>Chromadorea</taxon>
        <taxon>Rhabditida</taxon>
        <taxon>Tylenchina</taxon>
        <taxon>Panagrolaimomorpha</taxon>
        <taxon>Panagrolaimoidea</taxon>
        <taxon>Panagrolaimidae</taxon>
        <taxon>Panagrolaimus</taxon>
    </lineage>
</organism>
<keyword evidence="2" id="KW-1133">Transmembrane helix</keyword>
<feature type="compositionally biased region" description="Polar residues" evidence="1">
    <location>
        <begin position="274"/>
        <end position="290"/>
    </location>
</feature>
<keyword evidence="4" id="KW-1185">Reference proteome</keyword>
<feature type="chain" id="PRO_5036882690" evidence="3">
    <location>
        <begin position="20"/>
        <end position="290"/>
    </location>
</feature>
<evidence type="ECO:0000313" key="5">
    <source>
        <dbReference type="WBParaSite" id="PDA_v2.g22935.t1"/>
    </source>
</evidence>
<dbReference type="WBParaSite" id="PDA_v2.g22935.t1">
    <property type="protein sequence ID" value="PDA_v2.g22935.t1"/>
    <property type="gene ID" value="PDA_v2.g22935"/>
</dbReference>
<keyword evidence="2" id="KW-0472">Membrane</keyword>
<dbReference type="Proteomes" id="UP000887578">
    <property type="component" value="Unplaced"/>
</dbReference>
<feature type="transmembrane region" description="Helical" evidence="2">
    <location>
        <begin position="221"/>
        <end position="247"/>
    </location>
</feature>
<proteinExistence type="predicted"/>
<sequence length="290" mass="31413">MKLSLSFLFFVAVFQYGPSNVISKIGTQEQLLSDANAVQNGSDVIITKPGPLEVVLNNANELAFEVCSMKCTADFLACYAPHSSNRNVLEDRCDTKCGFYVTTLGNKISFMKSISHGSQGVDKSDQCFQIIMKNGTTSVLDLNHEVATTKTCAPEVENGIVKLNINATSDCIVSIKNAIIKHETTTAPPATTLGELGRTSSGENGHVSATTAEPSTFFDDYWWIFLILGIILIAIGVGIGVGICCYLRRKKNAQKPIPARRRRLQGSKSPIVLQPSTETQNCKNESAQKG</sequence>
<feature type="region of interest" description="Disordered" evidence="1">
    <location>
        <begin position="257"/>
        <end position="290"/>
    </location>
</feature>
<keyword evidence="3" id="KW-0732">Signal</keyword>
<evidence type="ECO:0000256" key="3">
    <source>
        <dbReference type="SAM" id="SignalP"/>
    </source>
</evidence>
<reference evidence="5" key="1">
    <citation type="submission" date="2022-11" db="UniProtKB">
        <authorList>
            <consortium name="WormBaseParasite"/>
        </authorList>
    </citation>
    <scope>IDENTIFICATION</scope>
</reference>